<keyword evidence="3" id="KW-1133">Transmembrane helix</keyword>
<dbReference type="GO" id="GO:0005506">
    <property type="term" value="F:iron ion binding"/>
    <property type="evidence" value="ECO:0007669"/>
    <property type="project" value="InterPro"/>
</dbReference>
<dbReference type="InterPro" id="IPR050307">
    <property type="entry name" value="Sterol_Desaturase_Related"/>
</dbReference>
<sequence>MHYGEHKISAWVYKMSHKPHHRFTNPRVFDAFDGSVTDTICMILVPMVITSRLVPANVWSYMTFGSLYANWLVLIHSEYTHPWDGIFRRLGFGTAADHHVHHRLFVFNYGHLFMYWDKALGTYRDPKMLGGTHFNKDV</sequence>
<evidence type="ECO:0000256" key="4">
    <source>
        <dbReference type="ARBA" id="ARBA00023136"/>
    </source>
</evidence>
<evidence type="ECO:0000313" key="7">
    <source>
        <dbReference type="Proteomes" id="UP000626109"/>
    </source>
</evidence>
<dbReference type="GO" id="GO:0008610">
    <property type="term" value="P:lipid biosynthetic process"/>
    <property type="evidence" value="ECO:0007669"/>
    <property type="project" value="InterPro"/>
</dbReference>
<accession>A0A813I3R2</accession>
<evidence type="ECO:0000256" key="2">
    <source>
        <dbReference type="ARBA" id="ARBA00022692"/>
    </source>
</evidence>
<keyword evidence="4" id="KW-0472">Membrane</keyword>
<name>A0A813I3R2_POLGL</name>
<evidence type="ECO:0000259" key="5">
    <source>
        <dbReference type="Pfam" id="PF04116"/>
    </source>
</evidence>
<evidence type="ECO:0000256" key="3">
    <source>
        <dbReference type="ARBA" id="ARBA00022989"/>
    </source>
</evidence>
<reference evidence="6" key="1">
    <citation type="submission" date="2021-02" db="EMBL/GenBank/DDBJ databases">
        <authorList>
            <person name="Dougan E. K."/>
            <person name="Rhodes N."/>
            <person name="Thang M."/>
            <person name="Chan C."/>
        </authorList>
    </citation>
    <scope>NUCLEOTIDE SEQUENCE</scope>
</reference>
<organism evidence="6 7">
    <name type="scientific">Polarella glacialis</name>
    <name type="common">Dinoflagellate</name>
    <dbReference type="NCBI Taxonomy" id="89957"/>
    <lineage>
        <taxon>Eukaryota</taxon>
        <taxon>Sar</taxon>
        <taxon>Alveolata</taxon>
        <taxon>Dinophyceae</taxon>
        <taxon>Suessiales</taxon>
        <taxon>Suessiaceae</taxon>
        <taxon>Polarella</taxon>
    </lineage>
</organism>
<evidence type="ECO:0000256" key="1">
    <source>
        <dbReference type="ARBA" id="ARBA00004370"/>
    </source>
</evidence>
<dbReference type="EMBL" id="CAJNNW010002834">
    <property type="protein sequence ID" value="CAE8644698.1"/>
    <property type="molecule type" value="Genomic_DNA"/>
</dbReference>
<dbReference type="AlphaFoldDB" id="A0A813I3R2"/>
<protein>
    <recommendedName>
        <fullName evidence="5">Fatty acid hydroxylase domain-containing protein</fullName>
    </recommendedName>
</protein>
<dbReference type="Pfam" id="PF04116">
    <property type="entry name" value="FA_hydroxylase"/>
    <property type="match status" value="1"/>
</dbReference>
<dbReference type="GO" id="GO:0016020">
    <property type="term" value="C:membrane"/>
    <property type="evidence" value="ECO:0007669"/>
    <property type="project" value="UniProtKB-SubCell"/>
</dbReference>
<proteinExistence type="predicted"/>
<dbReference type="PANTHER" id="PTHR11863">
    <property type="entry name" value="STEROL DESATURASE"/>
    <property type="match status" value="1"/>
</dbReference>
<gene>
    <name evidence="6" type="ORF">PGLA2088_LOCUS3276</name>
</gene>
<dbReference type="Proteomes" id="UP000626109">
    <property type="component" value="Unassembled WGS sequence"/>
</dbReference>
<comment type="subcellular location">
    <subcellularLocation>
        <location evidence="1">Membrane</location>
    </subcellularLocation>
</comment>
<dbReference type="InterPro" id="IPR006694">
    <property type="entry name" value="Fatty_acid_hydroxylase"/>
</dbReference>
<evidence type="ECO:0000313" key="6">
    <source>
        <dbReference type="EMBL" id="CAE8644698.1"/>
    </source>
</evidence>
<feature type="domain" description="Fatty acid hydroxylase" evidence="5">
    <location>
        <begin position="1"/>
        <end position="122"/>
    </location>
</feature>
<comment type="caution">
    <text evidence="6">The sequence shown here is derived from an EMBL/GenBank/DDBJ whole genome shotgun (WGS) entry which is preliminary data.</text>
</comment>
<dbReference type="GO" id="GO:0016491">
    <property type="term" value="F:oxidoreductase activity"/>
    <property type="evidence" value="ECO:0007669"/>
    <property type="project" value="InterPro"/>
</dbReference>
<keyword evidence="2" id="KW-0812">Transmembrane</keyword>